<evidence type="ECO:0000313" key="3">
    <source>
        <dbReference type="Proteomes" id="UP000245695"/>
    </source>
</evidence>
<dbReference type="EMBL" id="LN650648">
    <property type="protein sequence ID" value="CEI73814.1"/>
    <property type="molecule type" value="Genomic_DNA"/>
</dbReference>
<reference evidence="2 3" key="1">
    <citation type="submission" date="2014-09" db="EMBL/GenBank/DDBJ databases">
        <authorList>
            <person name="Hornung B.V."/>
        </authorList>
    </citation>
    <scope>NUCLEOTIDE SEQUENCE [LARGE SCALE GENOMIC DNA]</scope>
    <source>
        <strain evidence="2 3">FRIFI</strain>
    </source>
</reference>
<name>A0A2P2BXB5_9FIRM</name>
<gene>
    <name evidence="2" type="ORF">FRIFI_2287</name>
</gene>
<dbReference type="Proteomes" id="UP000245695">
    <property type="component" value="Chromosome 1"/>
</dbReference>
<keyword evidence="3" id="KW-1185">Reference proteome</keyword>
<evidence type="ECO:0000256" key="1">
    <source>
        <dbReference type="SAM" id="Phobius"/>
    </source>
</evidence>
<feature type="transmembrane region" description="Helical" evidence="1">
    <location>
        <begin position="6"/>
        <end position="34"/>
    </location>
</feature>
<keyword evidence="2" id="KW-0456">Lyase</keyword>
<dbReference type="AlphaFoldDB" id="A0A2P2BXB5"/>
<dbReference type="GO" id="GO:0016829">
    <property type="term" value="F:lyase activity"/>
    <property type="evidence" value="ECO:0007669"/>
    <property type="project" value="UniProtKB-KW"/>
</dbReference>
<protein>
    <submittedName>
        <fullName evidence="2">Anaerobic cobalt chelatase</fullName>
        <ecNumber evidence="2">4.99.1.1</ecNumber>
    </submittedName>
</protein>
<organism evidence="2 3">
    <name type="scientific">Romboutsia hominis</name>
    <dbReference type="NCBI Taxonomy" id="1507512"/>
    <lineage>
        <taxon>Bacteria</taxon>
        <taxon>Bacillati</taxon>
        <taxon>Bacillota</taxon>
        <taxon>Clostridia</taxon>
        <taxon>Peptostreptococcales</taxon>
        <taxon>Peptostreptococcaceae</taxon>
        <taxon>Romboutsia</taxon>
    </lineage>
</organism>
<proteinExistence type="predicted"/>
<evidence type="ECO:0000313" key="2">
    <source>
        <dbReference type="EMBL" id="CEI73814.1"/>
    </source>
</evidence>
<feature type="transmembrane region" description="Helical" evidence="1">
    <location>
        <begin position="46"/>
        <end position="64"/>
    </location>
</feature>
<keyword evidence="1" id="KW-0472">Membrane</keyword>
<dbReference type="Gene3D" id="3.40.50.1400">
    <property type="match status" value="1"/>
</dbReference>
<accession>A0A2P2BXB5</accession>
<dbReference type="SUPFAM" id="SSF53800">
    <property type="entry name" value="Chelatase"/>
    <property type="match status" value="1"/>
</dbReference>
<dbReference type="KEGG" id="rhom:FRIFI_2287"/>
<keyword evidence="1" id="KW-1133">Transmembrane helix</keyword>
<sequence>MLILITLFITIGLSLILKGYMENIFIIISAIIFYRQIIIYKEYKNLPYAFFISFIVLNPFIFFIKESVNIKEVQPIGEKEETLVLLVSEGEDRNYNIRERTTQIYYENGYKSFITGISDLYKYKSYYTDLGDSDFKRKTKEIEEKLKLHLGEGYEVVNTYMYSKPYFEKSIENIVESRYKKIIVCPLFMTEGKDYKIFKERYEKLTLVHHDLFNVEILEPLYKSNNLAMVYKNEVIRKINEIDDDAGVLLIGFEDKNNLEQDILFREKIKTYIEYEDKDDRIQIKMPLLENNKDDIIKDGEELLEYGINTLYVVFPTCAIDSIYTRYLVDSILKNLDMGNTKFYYIDPEKKIDSIVDELFTRISLMNT</sequence>
<keyword evidence="1" id="KW-0812">Transmembrane</keyword>
<dbReference type="EC" id="4.99.1.1" evidence="2"/>